<organism evidence="6 7">
    <name type="scientific">Brumicola blandensis</name>
    <dbReference type="NCBI Taxonomy" id="3075611"/>
    <lineage>
        <taxon>Bacteria</taxon>
        <taxon>Pseudomonadati</taxon>
        <taxon>Pseudomonadota</taxon>
        <taxon>Gammaproteobacteria</taxon>
        <taxon>Alteromonadales</taxon>
        <taxon>Alteromonadaceae</taxon>
        <taxon>Brumicola</taxon>
    </lineage>
</organism>
<evidence type="ECO:0000259" key="5">
    <source>
        <dbReference type="Pfam" id="PF13657"/>
    </source>
</evidence>
<comment type="similarity">
    <text evidence="1">Belongs to the HipA Ser/Thr kinase family.</text>
</comment>
<evidence type="ECO:0000259" key="4">
    <source>
        <dbReference type="Pfam" id="PF07804"/>
    </source>
</evidence>
<dbReference type="AlphaFoldDB" id="A0AAW8QV87"/>
<name>A0AAW8QV87_9ALTE</name>
<dbReference type="Gene3D" id="1.10.1070.20">
    <property type="match status" value="1"/>
</dbReference>
<evidence type="ECO:0000256" key="2">
    <source>
        <dbReference type="ARBA" id="ARBA00022679"/>
    </source>
</evidence>
<dbReference type="InterPro" id="IPR012893">
    <property type="entry name" value="HipA-like_C"/>
</dbReference>
<dbReference type="GO" id="GO:0004674">
    <property type="term" value="F:protein serine/threonine kinase activity"/>
    <property type="evidence" value="ECO:0007669"/>
    <property type="project" value="TreeGrafter"/>
</dbReference>
<dbReference type="Pfam" id="PF07804">
    <property type="entry name" value="HipA_C"/>
    <property type="match status" value="1"/>
</dbReference>
<dbReference type="PANTHER" id="PTHR37419:SF8">
    <property type="entry name" value="TOXIN YJJJ"/>
    <property type="match status" value="1"/>
</dbReference>
<accession>A0AAW8QV87</accession>
<gene>
    <name evidence="6" type="ORF">RM544_00560</name>
</gene>
<evidence type="ECO:0000313" key="7">
    <source>
        <dbReference type="Proteomes" id="UP001249020"/>
    </source>
</evidence>
<evidence type="ECO:0000313" key="6">
    <source>
        <dbReference type="EMBL" id="MDT0581021.1"/>
    </source>
</evidence>
<feature type="domain" description="HipA-like C-terminal" evidence="4">
    <location>
        <begin position="173"/>
        <end position="409"/>
    </location>
</feature>
<sequence>MGDVLEKADVYLWDTKIGSVIWQNELGYFEYDRYFQRSGIQLSPIKMPLSNKAYSFSELSNETFKGLPGLLADSLPDKFGNRLIDQWLERNARTPESFSPIERLCYIGSRGMGGLEFRPAVGSIKETTSEVQLDELVALANKALQEKTELDVPLENSEQGKQEAVEQIILVGTSAGGARAKAVIAWNKKTNVIKTGQAPAGHGFDYYLLKFDGVDGNKDKELLADPKGFGLLEYAYYLMAIDAGVNMNESRIFNENGRSHFMTKRFDRLNGGDKLHMQSLCGIAHYDFNESGAYSYEQAIGVMRELGLSAKEIEQFYVRMVFNVVAVNQDDHTKNISFLMDQTGQWSLSPAYDITYSNGAGWTSRHQMTINGKAKEITIDDLFAVASHGDLSKAKAKKIIRRVVSSVANWSHFAKVSGLADFGNMSQLVKEVGEAHRLYLGEDL</sequence>
<dbReference type="GO" id="GO:0005829">
    <property type="term" value="C:cytosol"/>
    <property type="evidence" value="ECO:0007669"/>
    <property type="project" value="TreeGrafter"/>
</dbReference>
<dbReference type="Pfam" id="PF13657">
    <property type="entry name" value="Couple_hipA"/>
    <property type="match status" value="1"/>
</dbReference>
<keyword evidence="7" id="KW-1185">Reference proteome</keyword>
<evidence type="ECO:0000256" key="1">
    <source>
        <dbReference type="ARBA" id="ARBA00010164"/>
    </source>
</evidence>
<dbReference type="RefSeq" id="WP_311359836.1">
    <property type="nucleotide sequence ID" value="NZ_JAVRIE010000001.1"/>
</dbReference>
<evidence type="ECO:0000256" key="3">
    <source>
        <dbReference type="ARBA" id="ARBA00022777"/>
    </source>
</evidence>
<dbReference type="Proteomes" id="UP001249020">
    <property type="component" value="Unassembled WGS sequence"/>
</dbReference>
<dbReference type="InterPro" id="IPR017508">
    <property type="entry name" value="HipA_N1"/>
</dbReference>
<protein>
    <submittedName>
        <fullName evidence="6">Type II toxin-antitoxin system HipA family toxin</fullName>
    </submittedName>
</protein>
<dbReference type="EMBL" id="JAVRIE010000001">
    <property type="protein sequence ID" value="MDT0581021.1"/>
    <property type="molecule type" value="Genomic_DNA"/>
</dbReference>
<proteinExistence type="inferred from homology"/>
<keyword evidence="2" id="KW-0808">Transferase</keyword>
<feature type="domain" description="HipA N-terminal subdomain 1" evidence="5">
    <location>
        <begin position="8"/>
        <end position="117"/>
    </location>
</feature>
<dbReference type="PANTHER" id="PTHR37419">
    <property type="entry name" value="SERINE/THREONINE-PROTEIN KINASE TOXIN HIPA"/>
    <property type="match status" value="1"/>
</dbReference>
<comment type="caution">
    <text evidence="6">The sequence shown here is derived from an EMBL/GenBank/DDBJ whole genome shotgun (WGS) entry which is preliminary data.</text>
</comment>
<dbReference type="InterPro" id="IPR052028">
    <property type="entry name" value="HipA_Ser/Thr_kinase"/>
</dbReference>
<reference evidence="6 7" key="1">
    <citation type="submission" date="2023-09" db="EMBL/GenBank/DDBJ databases">
        <authorList>
            <person name="Rey-Velasco X."/>
        </authorList>
    </citation>
    <scope>NUCLEOTIDE SEQUENCE [LARGE SCALE GENOMIC DNA]</scope>
    <source>
        <strain evidence="6 7">W409</strain>
    </source>
</reference>
<keyword evidence="3" id="KW-0418">Kinase</keyword>